<keyword evidence="2" id="KW-1185">Reference proteome</keyword>
<protein>
    <submittedName>
        <fullName evidence="1">Uncharacterized protein</fullName>
    </submittedName>
</protein>
<evidence type="ECO:0000313" key="2">
    <source>
        <dbReference type="Proteomes" id="UP000825890"/>
    </source>
</evidence>
<dbReference type="Proteomes" id="UP000825890">
    <property type="component" value="Unassembled WGS sequence"/>
</dbReference>
<organism evidence="1 2">
    <name type="scientific">Cercospora kikuchii</name>
    <dbReference type="NCBI Taxonomy" id="84275"/>
    <lineage>
        <taxon>Eukaryota</taxon>
        <taxon>Fungi</taxon>
        <taxon>Dikarya</taxon>
        <taxon>Ascomycota</taxon>
        <taxon>Pezizomycotina</taxon>
        <taxon>Dothideomycetes</taxon>
        <taxon>Dothideomycetidae</taxon>
        <taxon>Mycosphaerellales</taxon>
        <taxon>Mycosphaerellaceae</taxon>
        <taxon>Cercospora</taxon>
    </lineage>
</organism>
<accession>A0A9P3FHH7</accession>
<dbReference type="GeneID" id="68291722"/>
<name>A0A9P3FHH7_9PEZI</name>
<proteinExistence type="predicted"/>
<comment type="caution">
    <text evidence="1">The sequence shown here is derived from an EMBL/GenBank/DDBJ whole genome shotgun (WGS) entry which is preliminary data.</text>
</comment>
<gene>
    <name evidence="1" type="ORF">CKM354_000614700</name>
</gene>
<evidence type="ECO:0000313" key="1">
    <source>
        <dbReference type="EMBL" id="GIZ42899.1"/>
    </source>
</evidence>
<sequence>MATTVTPSALAQPAAGNVNVIVVSSTQHTVPIDGTFESGMLDGEILCGDVQEIVHGRLMQLMAKYDTKVILQMLVELHKAGANDDFEVLATKGLDARVTKAFKWAAKEYGYGESQEEVHKFREQVFNPAALANGRAASRNHAVEKAQDVEIANAADLLLGLVESAGIDENEGAEQ</sequence>
<dbReference type="RefSeq" id="XP_044657386.1">
    <property type="nucleotide sequence ID" value="XM_044801451.1"/>
</dbReference>
<dbReference type="OrthoDB" id="3637754at2759"/>
<dbReference type="AlphaFoldDB" id="A0A9P3FHH7"/>
<reference evidence="1 2" key="1">
    <citation type="submission" date="2021-01" db="EMBL/GenBank/DDBJ databases">
        <title>Cercospora kikuchii MAFF 305040 whole genome shotgun sequence.</title>
        <authorList>
            <person name="Kashiwa T."/>
            <person name="Suzuki T."/>
        </authorList>
    </citation>
    <scope>NUCLEOTIDE SEQUENCE [LARGE SCALE GENOMIC DNA]</scope>
    <source>
        <strain evidence="1 2">MAFF 305040</strain>
    </source>
</reference>
<dbReference type="EMBL" id="BOLY01000003">
    <property type="protein sequence ID" value="GIZ42899.1"/>
    <property type="molecule type" value="Genomic_DNA"/>
</dbReference>